<feature type="region of interest" description="Disordered" evidence="1">
    <location>
        <begin position="743"/>
        <end position="779"/>
    </location>
</feature>
<dbReference type="GeneID" id="38780184"/>
<dbReference type="AlphaFoldDB" id="A0A401GM35"/>
<proteinExistence type="predicted"/>
<dbReference type="InterPro" id="IPR041457">
    <property type="entry name" value="CxC2_KDZ-assoc"/>
</dbReference>
<name>A0A401GM35_9APHY</name>
<dbReference type="InParanoid" id="A0A401GM35"/>
<dbReference type="PANTHER" id="PTHR33096:SF1">
    <property type="entry name" value="CXC1-LIKE CYSTEINE CLUSTER ASSOCIATED WITH KDZ TRANSPOSASES DOMAIN-CONTAINING PROTEIN"/>
    <property type="match status" value="1"/>
</dbReference>
<evidence type="ECO:0000313" key="4">
    <source>
        <dbReference type="Proteomes" id="UP000287166"/>
    </source>
</evidence>
<feature type="region of interest" description="Disordered" evidence="1">
    <location>
        <begin position="599"/>
        <end position="620"/>
    </location>
</feature>
<reference evidence="3 4" key="1">
    <citation type="journal article" date="2018" name="Sci. Rep.">
        <title>Genome sequence of the cauliflower mushroom Sparassis crispa (Hanabiratake) and its association with beneficial usage.</title>
        <authorList>
            <person name="Kiyama R."/>
            <person name="Furutani Y."/>
            <person name="Kawaguchi K."/>
            <person name="Nakanishi T."/>
        </authorList>
    </citation>
    <scope>NUCLEOTIDE SEQUENCE [LARGE SCALE GENOMIC DNA]</scope>
</reference>
<organism evidence="3 4">
    <name type="scientific">Sparassis crispa</name>
    <dbReference type="NCBI Taxonomy" id="139825"/>
    <lineage>
        <taxon>Eukaryota</taxon>
        <taxon>Fungi</taxon>
        <taxon>Dikarya</taxon>
        <taxon>Basidiomycota</taxon>
        <taxon>Agaricomycotina</taxon>
        <taxon>Agaricomycetes</taxon>
        <taxon>Polyporales</taxon>
        <taxon>Sparassidaceae</taxon>
        <taxon>Sparassis</taxon>
    </lineage>
</organism>
<protein>
    <recommendedName>
        <fullName evidence="2">CxC2-like cysteine cluster KDZ transposase-associated domain-containing protein</fullName>
    </recommendedName>
</protein>
<dbReference type="PANTHER" id="PTHR33096">
    <property type="entry name" value="CXC2 DOMAIN-CONTAINING PROTEIN"/>
    <property type="match status" value="1"/>
</dbReference>
<feature type="compositionally biased region" description="Basic and acidic residues" evidence="1">
    <location>
        <begin position="599"/>
        <end position="609"/>
    </location>
</feature>
<dbReference type="CDD" id="cd19757">
    <property type="entry name" value="Bbox1"/>
    <property type="match status" value="1"/>
</dbReference>
<dbReference type="STRING" id="139825.A0A401GM35"/>
<dbReference type="Pfam" id="PF18758">
    <property type="entry name" value="KDZ"/>
    <property type="match status" value="1"/>
</dbReference>
<gene>
    <name evidence="3" type="ORF">SCP_0503150</name>
</gene>
<dbReference type="InterPro" id="IPR040521">
    <property type="entry name" value="KDZ"/>
</dbReference>
<evidence type="ECO:0000256" key="1">
    <source>
        <dbReference type="SAM" id="MobiDB-lite"/>
    </source>
</evidence>
<feature type="compositionally biased region" description="Polar residues" evidence="1">
    <location>
        <begin position="610"/>
        <end position="620"/>
    </location>
</feature>
<keyword evidence="4" id="KW-1185">Reference proteome</keyword>
<evidence type="ECO:0000259" key="2">
    <source>
        <dbReference type="Pfam" id="PF18803"/>
    </source>
</evidence>
<sequence length="779" mass="87890">MLILRDKEPEVLTDKMKPWARLKSICSAAVSIMARKKRTANFEQYTVLDVGADGTKSYTHYLGPPQCDIVRHTEYVSGGNKVTARTSFYSTPTTDAGGQSMPSFDLSELCGPAGSEVANEDVDLFDLDAEYLEDMEKLSGQTPHRRGAGDHPLREWVPEIDNYLAEMLHLEGRCGFNSGRCKFCEEGPAMIHCQDCFEIAIYCRTCAVNFHRLNPFHRMQRWCGSHFQPVSLKDLGLRIQLGHHAGQPCRLPVQATGDDFLILDVTGIHAVGLDFCGCETAEVHTVQLLRTRLFPATSTNPKTAATFGLCRYAHLLTTQSKTSGYEFYQSLAQLTDNTSVQTPKDRYPAFMRIMRMWRHLKMLKRAGRGHDPGGVRATKPGACAVLCPACPHPGKNLPPDWEEAPEDQRWLYRLFIRLDANFHLKRKKVSSDTIDPGLNHGYAYFVEEKTYKDYLTTYNSLVTEESSTCNNHDAVKLANMKGSVAGTVASGVDAVTCTRHDMRLPCSVGDLQKGECYVNMDYMFFSTLGIDAPHDVIISYNIACQWSKNLRKRHLIYESCLFQMEDHEFIFLVLKFHIHTHQQSCQDSYSFHKTPHVAETDGKGVERPWSDSNMYSSSTKEMGPGLWRDFLDDAFADYNWRKICGMPTLFLRRMKAVLPECNDQVFAFAELNNAMAQEDRDVWRAALETWEKDPSKPNPFVVTHPTITQAAVHLQLANEEAAELEKGKQCGMLHELVWTGHSRPRSTLHRSPMGQDHRAAQWSLSQDRGLGGDPAAVYA</sequence>
<dbReference type="Proteomes" id="UP000287166">
    <property type="component" value="Unassembled WGS sequence"/>
</dbReference>
<dbReference type="EMBL" id="BFAD01000005">
    <property type="protein sequence ID" value="GBE83267.1"/>
    <property type="molecule type" value="Genomic_DNA"/>
</dbReference>
<dbReference type="OrthoDB" id="2793259at2759"/>
<accession>A0A401GM35</accession>
<dbReference type="RefSeq" id="XP_027614180.1">
    <property type="nucleotide sequence ID" value="XM_027758379.1"/>
</dbReference>
<evidence type="ECO:0000313" key="3">
    <source>
        <dbReference type="EMBL" id="GBE83267.1"/>
    </source>
</evidence>
<dbReference type="Pfam" id="PF18803">
    <property type="entry name" value="CxC2"/>
    <property type="match status" value="1"/>
</dbReference>
<comment type="caution">
    <text evidence="3">The sequence shown here is derived from an EMBL/GenBank/DDBJ whole genome shotgun (WGS) entry which is preliminary data.</text>
</comment>
<feature type="domain" description="CxC2-like cysteine cluster KDZ transposase-associated" evidence="2">
    <location>
        <begin position="232"/>
        <end position="338"/>
    </location>
</feature>